<dbReference type="PROSITE" id="PS01075">
    <property type="entry name" value="ACETATE_KINASE_1"/>
    <property type="match status" value="1"/>
</dbReference>
<keyword evidence="3 6" id="KW-0547">Nucleotide-binding</keyword>
<accession>A0A2N5ZGR3</accession>
<dbReference type="EC" id="2.7.2.1" evidence="6"/>
<feature type="binding site" evidence="6">
    <location>
        <position position="7"/>
    </location>
    <ligand>
        <name>Mg(2+)</name>
        <dbReference type="ChEBI" id="CHEBI:18420"/>
    </ligand>
</feature>
<dbReference type="NCBIfam" id="TIGR00016">
    <property type="entry name" value="ackA"/>
    <property type="match status" value="1"/>
</dbReference>
<comment type="subunit">
    <text evidence="6">Homodimer.</text>
</comment>
<proteinExistence type="inferred from homology"/>
<evidence type="ECO:0000256" key="5">
    <source>
        <dbReference type="ARBA" id="ARBA00022840"/>
    </source>
</evidence>
<feature type="site" description="Transition state stabilizer" evidence="6">
    <location>
        <position position="177"/>
    </location>
</feature>
<dbReference type="GO" id="GO:0005524">
    <property type="term" value="F:ATP binding"/>
    <property type="evidence" value="ECO:0007669"/>
    <property type="project" value="UniProtKB-KW"/>
</dbReference>
<dbReference type="PANTHER" id="PTHR21060">
    <property type="entry name" value="ACETATE KINASE"/>
    <property type="match status" value="1"/>
</dbReference>
<sequence>MKILVLNCGSSSVKYQLRDGEVVLAKGLVERIGKDDAIFKYKTEKNNDKDILPMKDHDRAISHILEVLVDKDRGVLENLHSINAVGHRLVHGGEKFSSSVYVTDEVLDTIKECINLAPLHNPHNIKGVEACAKLLKDVPQAGVFDTAFHHTMEPHAYLYALPYELYEKYKIRRYGFHGTSHMFVAQQAAEFVGKDIKDLKIITCHLGNGSSIAAVKNGRSVDTSMGFTPLEGLVMGTRSGDIDPAIFGYLQEYCDYSEADVNNMLNKKSGVLGISEMSNDMREIEEGFENKNERCILTYKIMAHRLKKYIGAYASVMNGVDIIVFTGGVGENDYIVRRLTLSDMDYLGVDYSEENNMKFLYGKKGEITKASSKVKALCLPTDEEYVIACETETIIKNLT</sequence>
<name>A0A2N5ZGR3_MUIH1</name>
<keyword evidence="6" id="KW-0479">Metal-binding</keyword>
<dbReference type="UniPathway" id="UPA00340">
    <property type="reaction ID" value="UER00458"/>
</dbReference>
<evidence type="ECO:0000313" key="9">
    <source>
        <dbReference type="Proteomes" id="UP000234857"/>
    </source>
</evidence>
<dbReference type="InterPro" id="IPR023865">
    <property type="entry name" value="Aliphatic_acid_kinase_CS"/>
</dbReference>
<dbReference type="InterPro" id="IPR004372">
    <property type="entry name" value="Ac/propionate_kinase"/>
</dbReference>
<comment type="pathway">
    <text evidence="6">Metabolic intermediate biosynthesis; acetyl-CoA biosynthesis; acetyl-CoA from acetate: step 1/2.</text>
</comment>
<dbReference type="PIRSF" id="PIRSF000722">
    <property type="entry name" value="Acetate_prop_kin"/>
    <property type="match status" value="1"/>
</dbReference>
<feature type="binding site" evidence="6">
    <location>
        <position position="88"/>
    </location>
    <ligand>
        <name>substrate</name>
    </ligand>
</feature>
<dbReference type="Pfam" id="PF00871">
    <property type="entry name" value="Acetate_kinase"/>
    <property type="match status" value="1"/>
</dbReference>
<dbReference type="PANTHER" id="PTHR21060:SF15">
    <property type="entry name" value="ACETATE KINASE-RELATED"/>
    <property type="match status" value="1"/>
</dbReference>
<evidence type="ECO:0000256" key="7">
    <source>
        <dbReference type="RuleBase" id="RU003835"/>
    </source>
</evidence>
<dbReference type="GO" id="GO:0005737">
    <property type="term" value="C:cytoplasm"/>
    <property type="evidence" value="ECO:0007669"/>
    <property type="project" value="UniProtKB-SubCell"/>
</dbReference>
<comment type="subcellular location">
    <subcellularLocation>
        <location evidence="6">Cytoplasm</location>
    </subcellularLocation>
</comment>
<gene>
    <name evidence="6" type="primary">ackA</name>
    <name evidence="8" type="ORF">C0601_06225</name>
</gene>
<evidence type="ECO:0000313" key="8">
    <source>
        <dbReference type="EMBL" id="PLX17836.1"/>
    </source>
</evidence>
<keyword evidence="6" id="KW-0460">Magnesium</keyword>
<protein>
    <recommendedName>
        <fullName evidence="6">Acetate kinase</fullName>
        <ecNumber evidence="6">2.7.2.1</ecNumber>
    </recommendedName>
    <alternativeName>
        <fullName evidence="6">Acetokinase</fullName>
    </alternativeName>
</protein>
<evidence type="ECO:0000256" key="1">
    <source>
        <dbReference type="ARBA" id="ARBA00008748"/>
    </source>
</evidence>
<comment type="catalytic activity">
    <reaction evidence="6">
        <text>acetate + ATP = acetyl phosphate + ADP</text>
        <dbReference type="Rhea" id="RHEA:11352"/>
        <dbReference type="ChEBI" id="CHEBI:22191"/>
        <dbReference type="ChEBI" id="CHEBI:30089"/>
        <dbReference type="ChEBI" id="CHEBI:30616"/>
        <dbReference type="ChEBI" id="CHEBI:456216"/>
        <dbReference type="EC" id="2.7.2.1"/>
    </reaction>
</comment>
<keyword evidence="6" id="KW-0963">Cytoplasm</keyword>
<dbReference type="Gene3D" id="3.30.420.40">
    <property type="match status" value="2"/>
</dbReference>
<dbReference type="SUPFAM" id="SSF53067">
    <property type="entry name" value="Actin-like ATPase domain"/>
    <property type="match status" value="2"/>
</dbReference>
<dbReference type="PRINTS" id="PR00471">
    <property type="entry name" value="ACETATEKNASE"/>
</dbReference>
<dbReference type="HAMAP" id="MF_00020">
    <property type="entry name" value="Acetate_kinase"/>
    <property type="match status" value="1"/>
</dbReference>
<keyword evidence="4 6" id="KW-0418">Kinase</keyword>
<dbReference type="PROSITE" id="PS01076">
    <property type="entry name" value="ACETATE_KINASE_2"/>
    <property type="match status" value="1"/>
</dbReference>
<reference evidence="8 9" key="1">
    <citation type="submission" date="2017-11" db="EMBL/GenBank/DDBJ databases">
        <title>Genome-resolved metagenomics identifies genetic mobility, metabolic interactions, and unexpected diversity in perchlorate-reducing communities.</title>
        <authorList>
            <person name="Barnum T.P."/>
            <person name="Figueroa I.A."/>
            <person name="Carlstrom C.I."/>
            <person name="Lucas L.N."/>
            <person name="Engelbrektson A.L."/>
            <person name="Coates J.D."/>
        </authorList>
    </citation>
    <scope>NUCLEOTIDE SEQUENCE [LARGE SCALE GENOMIC DNA]</scope>
    <source>
        <strain evidence="8">BM706</strain>
    </source>
</reference>
<keyword evidence="5 6" id="KW-0067">ATP-binding</keyword>
<dbReference type="CDD" id="cd24010">
    <property type="entry name" value="ASKHA_NBD_AcK_PK"/>
    <property type="match status" value="1"/>
</dbReference>
<dbReference type="Proteomes" id="UP000234857">
    <property type="component" value="Unassembled WGS sequence"/>
</dbReference>
<keyword evidence="2 6" id="KW-0808">Transferase</keyword>
<comment type="cofactor">
    <cofactor evidence="6">
        <name>Mg(2+)</name>
        <dbReference type="ChEBI" id="CHEBI:18420"/>
    </cofactor>
    <cofactor evidence="6">
        <name>Mn(2+)</name>
        <dbReference type="ChEBI" id="CHEBI:29035"/>
    </cofactor>
    <text evidence="6">Mg(2+). Can also accept Mn(2+).</text>
</comment>
<evidence type="ECO:0000256" key="3">
    <source>
        <dbReference type="ARBA" id="ARBA00022741"/>
    </source>
</evidence>
<dbReference type="AlphaFoldDB" id="A0A2N5ZGR3"/>
<organism evidence="8 9">
    <name type="scientific">Muiribacterium halophilum</name>
    <dbReference type="NCBI Taxonomy" id="2053465"/>
    <lineage>
        <taxon>Bacteria</taxon>
        <taxon>Candidatus Muiribacteriota</taxon>
        <taxon>Candidatus Muiribacteriia</taxon>
        <taxon>Candidatus Muiribacteriales</taxon>
        <taxon>Candidatus Muiribacteriaceae</taxon>
        <taxon>Candidatus Muiribacterium</taxon>
    </lineage>
</organism>
<comment type="function">
    <text evidence="6">Catalyzes the formation of acetyl phosphate from acetate and ATP. Can also catalyze the reverse reaction.</text>
</comment>
<dbReference type="GO" id="GO:0000287">
    <property type="term" value="F:magnesium ion binding"/>
    <property type="evidence" value="ECO:0007669"/>
    <property type="project" value="UniProtKB-UniRule"/>
</dbReference>
<dbReference type="EMBL" id="PKTG01000081">
    <property type="protein sequence ID" value="PLX17836.1"/>
    <property type="molecule type" value="Genomic_DNA"/>
</dbReference>
<comment type="caution">
    <text evidence="8">The sequence shown here is derived from an EMBL/GenBank/DDBJ whole genome shotgun (WGS) entry which is preliminary data.</text>
</comment>
<comment type="similarity">
    <text evidence="1 6 7">Belongs to the acetokinase family.</text>
</comment>
<dbReference type="GO" id="GO:0006083">
    <property type="term" value="P:acetate metabolic process"/>
    <property type="evidence" value="ECO:0007669"/>
    <property type="project" value="TreeGrafter"/>
</dbReference>
<feature type="binding site" evidence="6">
    <location>
        <position position="14"/>
    </location>
    <ligand>
        <name>ATP</name>
        <dbReference type="ChEBI" id="CHEBI:30616"/>
    </ligand>
</feature>
<feature type="site" description="Transition state stabilizer" evidence="6">
    <location>
        <position position="238"/>
    </location>
</feature>
<evidence type="ECO:0000256" key="6">
    <source>
        <dbReference type="HAMAP-Rule" id="MF_00020"/>
    </source>
</evidence>
<feature type="binding site" evidence="6">
    <location>
        <begin position="280"/>
        <end position="282"/>
    </location>
    <ligand>
        <name>ATP</name>
        <dbReference type="ChEBI" id="CHEBI:30616"/>
    </ligand>
</feature>
<feature type="binding site" evidence="6">
    <location>
        <begin position="328"/>
        <end position="332"/>
    </location>
    <ligand>
        <name>ATP</name>
        <dbReference type="ChEBI" id="CHEBI:30616"/>
    </ligand>
</feature>
<feature type="active site" description="Proton donor/acceptor" evidence="6">
    <location>
        <position position="145"/>
    </location>
</feature>
<dbReference type="InterPro" id="IPR000890">
    <property type="entry name" value="Aliphatic_acid_kin_short-chain"/>
</dbReference>
<feature type="binding site" evidence="6">
    <location>
        <position position="383"/>
    </location>
    <ligand>
        <name>Mg(2+)</name>
        <dbReference type="ChEBI" id="CHEBI:18420"/>
    </ligand>
</feature>
<dbReference type="InterPro" id="IPR043129">
    <property type="entry name" value="ATPase_NBD"/>
</dbReference>
<feature type="binding site" evidence="6">
    <location>
        <begin position="205"/>
        <end position="209"/>
    </location>
    <ligand>
        <name>ATP</name>
        <dbReference type="ChEBI" id="CHEBI:30616"/>
    </ligand>
</feature>
<dbReference type="GO" id="GO:0008776">
    <property type="term" value="F:acetate kinase activity"/>
    <property type="evidence" value="ECO:0007669"/>
    <property type="project" value="UniProtKB-UniRule"/>
</dbReference>
<dbReference type="GO" id="GO:0006085">
    <property type="term" value="P:acetyl-CoA biosynthetic process"/>
    <property type="evidence" value="ECO:0007669"/>
    <property type="project" value="UniProtKB-UniRule"/>
</dbReference>
<evidence type="ECO:0000256" key="4">
    <source>
        <dbReference type="ARBA" id="ARBA00022777"/>
    </source>
</evidence>
<evidence type="ECO:0000256" key="2">
    <source>
        <dbReference type="ARBA" id="ARBA00022679"/>
    </source>
</evidence>